<accession>A0A9Q0P488</accession>
<evidence type="ECO:0000313" key="1">
    <source>
        <dbReference type="EMBL" id="KAJ6681309.1"/>
    </source>
</evidence>
<evidence type="ECO:0000313" key="2">
    <source>
        <dbReference type="Proteomes" id="UP001151752"/>
    </source>
</evidence>
<proteinExistence type="predicted"/>
<dbReference type="AlphaFoldDB" id="A0A9Q0P488"/>
<name>A0A9Q0P488_9ROSI</name>
<organism evidence="1 2">
    <name type="scientific">Salix koriyanagi</name>
    <dbReference type="NCBI Taxonomy" id="2511006"/>
    <lineage>
        <taxon>Eukaryota</taxon>
        <taxon>Viridiplantae</taxon>
        <taxon>Streptophyta</taxon>
        <taxon>Embryophyta</taxon>
        <taxon>Tracheophyta</taxon>
        <taxon>Spermatophyta</taxon>
        <taxon>Magnoliopsida</taxon>
        <taxon>eudicotyledons</taxon>
        <taxon>Gunneridae</taxon>
        <taxon>Pentapetalae</taxon>
        <taxon>rosids</taxon>
        <taxon>fabids</taxon>
        <taxon>Malpighiales</taxon>
        <taxon>Salicaceae</taxon>
        <taxon>Saliceae</taxon>
        <taxon>Salix</taxon>
    </lineage>
</organism>
<gene>
    <name evidence="1" type="ORF">OIU74_019734</name>
</gene>
<dbReference type="Proteomes" id="UP001151752">
    <property type="component" value="Chromosome 5"/>
</dbReference>
<protein>
    <submittedName>
        <fullName evidence="1">Uncharacterized protein</fullName>
    </submittedName>
</protein>
<sequence length="86" mass="10207">MPVSMETDPVFKVRRWGHRKSSGQRQTSFEVRTNIGAQFCLSELRHKAALLLLEEERRDFNQNRRAYLRHHSSFDLILFSPSYRGL</sequence>
<dbReference type="EMBL" id="JAPFFM010000020">
    <property type="protein sequence ID" value="KAJ6681309.1"/>
    <property type="molecule type" value="Genomic_DNA"/>
</dbReference>
<reference evidence="1" key="1">
    <citation type="submission" date="2022-11" db="EMBL/GenBank/DDBJ databases">
        <authorList>
            <person name="Hyden B.L."/>
            <person name="Feng K."/>
            <person name="Yates T."/>
            <person name="Jawdy S."/>
            <person name="Smart L.B."/>
            <person name="Muchero W."/>
        </authorList>
    </citation>
    <scope>NUCLEOTIDE SEQUENCE</scope>
    <source>
        <tissue evidence="1">Shoot tip</tissue>
    </source>
</reference>
<reference evidence="1" key="2">
    <citation type="journal article" date="2023" name="Int. J. Mol. Sci.">
        <title>De Novo Assembly and Annotation of 11 Diverse Shrub Willow (Salix) Genomes Reveals Novel Gene Organization in Sex-Linked Regions.</title>
        <authorList>
            <person name="Hyden B."/>
            <person name="Feng K."/>
            <person name="Yates T.B."/>
            <person name="Jawdy S."/>
            <person name="Cereghino C."/>
            <person name="Smart L.B."/>
            <person name="Muchero W."/>
        </authorList>
    </citation>
    <scope>NUCLEOTIDE SEQUENCE</scope>
    <source>
        <tissue evidence="1">Shoot tip</tissue>
    </source>
</reference>
<keyword evidence="2" id="KW-1185">Reference proteome</keyword>
<comment type="caution">
    <text evidence="1">The sequence shown here is derived from an EMBL/GenBank/DDBJ whole genome shotgun (WGS) entry which is preliminary data.</text>
</comment>